<accession>A0A1R1PWU7</accession>
<organism evidence="2 3">
    <name type="scientific">Zancudomyces culisetae</name>
    <name type="common">Gut fungus</name>
    <name type="synonym">Smittium culisetae</name>
    <dbReference type="NCBI Taxonomy" id="1213189"/>
    <lineage>
        <taxon>Eukaryota</taxon>
        <taxon>Fungi</taxon>
        <taxon>Fungi incertae sedis</taxon>
        <taxon>Zoopagomycota</taxon>
        <taxon>Kickxellomycotina</taxon>
        <taxon>Harpellomycetes</taxon>
        <taxon>Harpellales</taxon>
        <taxon>Legeriomycetaceae</taxon>
        <taxon>Zancudomyces</taxon>
    </lineage>
</organism>
<proteinExistence type="predicted"/>
<reference evidence="3" key="1">
    <citation type="submission" date="2017-01" db="EMBL/GenBank/DDBJ databases">
        <authorList>
            <person name="Wang Y."/>
            <person name="White M."/>
            <person name="Kvist S."/>
            <person name="Moncalvo J.-M."/>
        </authorList>
    </citation>
    <scope>NUCLEOTIDE SEQUENCE [LARGE SCALE GENOMIC DNA]</scope>
    <source>
        <strain evidence="3">COL-18-3</strain>
    </source>
</reference>
<dbReference type="AlphaFoldDB" id="A0A1R1PWU7"/>
<evidence type="ECO:0000313" key="3">
    <source>
        <dbReference type="Proteomes" id="UP000188320"/>
    </source>
</evidence>
<sequence length="192" mass="21841">MEKYPDGSPYSRVPRMLYLYFKQGHWRSKEVKNVLPTRHSNEASLESPVQTEGHELNYFRSFTNTTQQNNNASMQFPGGNYTSEGNELRNSAAPMEAPGESKTSEHSDSASFETLRERIFREAKPDYLSFSAANPAGKVKYMVHIHHWQLFYILAFFTRFPTTVSRICAGLVLGIYTQGCVAYGHGEILETL</sequence>
<evidence type="ECO:0000256" key="1">
    <source>
        <dbReference type="SAM" id="MobiDB-lite"/>
    </source>
</evidence>
<comment type="caution">
    <text evidence="2">The sequence shown here is derived from an EMBL/GenBank/DDBJ whole genome shotgun (WGS) entry which is preliminary data.</text>
</comment>
<dbReference type="EMBL" id="LSSK01000076">
    <property type="protein sequence ID" value="OMH85465.1"/>
    <property type="molecule type" value="Genomic_DNA"/>
</dbReference>
<feature type="region of interest" description="Disordered" evidence="1">
    <location>
        <begin position="69"/>
        <end position="111"/>
    </location>
</feature>
<dbReference type="Proteomes" id="UP000188320">
    <property type="component" value="Unassembled WGS sequence"/>
</dbReference>
<feature type="compositionally biased region" description="Polar residues" evidence="1">
    <location>
        <begin position="69"/>
        <end position="89"/>
    </location>
</feature>
<dbReference type="OrthoDB" id="441660at2759"/>
<protein>
    <submittedName>
        <fullName evidence="2">Uncharacterized protein</fullName>
    </submittedName>
</protein>
<evidence type="ECO:0000313" key="2">
    <source>
        <dbReference type="EMBL" id="OMH85465.1"/>
    </source>
</evidence>
<feature type="compositionally biased region" description="Basic and acidic residues" evidence="1">
    <location>
        <begin position="102"/>
        <end position="111"/>
    </location>
</feature>
<gene>
    <name evidence="2" type="ORF">AX774_g955</name>
</gene>
<keyword evidence="3" id="KW-1185">Reference proteome</keyword>
<name>A0A1R1PWU7_ZANCU</name>